<keyword evidence="1" id="KW-0472">Membrane</keyword>
<dbReference type="Proteomes" id="UP001215598">
    <property type="component" value="Unassembled WGS sequence"/>
</dbReference>
<evidence type="ECO:0000313" key="3">
    <source>
        <dbReference type="Proteomes" id="UP001215598"/>
    </source>
</evidence>
<dbReference type="CDD" id="cd21037">
    <property type="entry name" value="MLKL_NTD"/>
    <property type="match status" value="1"/>
</dbReference>
<gene>
    <name evidence="2" type="ORF">B0H16DRAFT_1893437</name>
</gene>
<organism evidence="2 3">
    <name type="scientific">Mycena metata</name>
    <dbReference type="NCBI Taxonomy" id="1033252"/>
    <lineage>
        <taxon>Eukaryota</taxon>
        <taxon>Fungi</taxon>
        <taxon>Dikarya</taxon>
        <taxon>Basidiomycota</taxon>
        <taxon>Agaricomycotina</taxon>
        <taxon>Agaricomycetes</taxon>
        <taxon>Agaricomycetidae</taxon>
        <taxon>Agaricales</taxon>
        <taxon>Marasmiineae</taxon>
        <taxon>Mycenaceae</taxon>
        <taxon>Mycena</taxon>
    </lineage>
</organism>
<feature type="transmembrane region" description="Helical" evidence="1">
    <location>
        <begin position="324"/>
        <end position="342"/>
    </location>
</feature>
<comment type="caution">
    <text evidence="2">The sequence shown here is derived from an EMBL/GenBank/DDBJ whole genome shotgun (WGS) entry which is preliminary data.</text>
</comment>
<evidence type="ECO:0000256" key="1">
    <source>
        <dbReference type="SAM" id="Phobius"/>
    </source>
</evidence>
<dbReference type="AlphaFoldDB" id="A0AAD7HY55"/>
<proteinExistence type="predicted"/>
<name>A0AAD7HY55_9AGAR</name>
<reference evidence="2" key="1">
    <citation type="submission" date="2023-03" db="EMBL/GenBank/DDBJ databases">
        <title>Massive genome expansion in bonnet fungi (Mycena s.s.) driven by repeated elements and novel gene families across ecological guilds.</title>
        <authorList>
            <consortium name="Lawrence Berkeley National Laboratory"/>
            <person name="Harder C.B."/>
            <person name="Miyauchi S."/>
            <person name="Viragh M."/>
            <person name="Kuo A."/>
            <person name="Thoen E."/>
            <person name="Andreopoulos B."/>
            <person name="Lu D."/>
            <person name="Skrede I."/>
            <person name="Drula E."/>
            <person name="Henrissat B."/>
            <person name="Morin E."/>
            <person name="Kohler A."/>
            <person name="Barry K."/>
            <person name="LaButti K."/>
            <person name="Morin E."/>
            <person name="Salamov A."/>
            <person name="Lipzen A."/>
            <person name="Mereny Z."/>
            <person name="Hegedus B."/>
            <person name="Baldrian P."/>
            <person name="Stursova M."/>
            <person name="Weitz H."/>
            <person name="Taylor A."/>
            <person name="Grigoriev I.V."/>
            <person name="Nagy L.G."/>
            <person name="Martin F."/>
            <person name="Kauserud H."/>
        </authorList>
    </citation>
    <scope>NUCLEOTIDE SEQUENCE</scope>
    <source>
        <strain evidence="2">CBHHK182m</strain>
    </source>
</reference>
<keyword evidence="1" id="KW-0812">Transmembrane</keyword>
<accession>A0AAD7HY55</accession>
<evidence type="ECO:0000313" key="2">
    <source>
        <dbReference type="EMBL" id="KAJ7731051.1"/>
    </source>
</evidence>
<feature type="transmembrane region" description="Helical" evidence="1">
    <location>
        <begin position="21"/>
        <end position="38"/>
    </location>
</feature>
<keyword evidence="1" id="KW-1133">Transmembrane helix</keyword>
<dbReference type="EMBL" id="JARKIB010000155">
    <property type="protein sequence ID" value="KAJ7731051.1"/>
    <property type="molecule type" value="Genomic_DNA"/>
</dbReference>
<dbReference type="InterPro" id="IPR059179">
    <property type="entry name" value="MLKL-like_MCAfunc"/>
</dbReference>
<keyword evidence="3" id="KW-1185">Reference proteome</keyword>
<sequence length="535" mass="59658">MYSIRMTRRLTRFGPSRGRTLFLVQFAPYTFRHLYSIFHGGALRNFRPCDIRRKHDPVVARRDWLGSLIGVTRVMSELAPFSILSSVASIVLLILEPLEASNLKHSRRLSRNLAEKVVHITVGLRAEAVADESLATSPRFIQTCVEFCDCLSSVAAELRDILHRRRSWVGQYFSAHSIRSIILDAQKRVDDLMGSFMLATAVGTRLGVQSIRTDLRIMRSTLMPPSSNAGAEPKFSDFYKLIPADLQLIPPLRRVPSAELREGLIEYPVLIHGVRMTARLYRGENALERAWVLIDDGDATFSCYNHHHNLSMPFSLPPMYPHRFLPLWLLCITVLAIFWVCFENCPPPGRNKSVWSLSGSTSLLMAKSESPTPALFTPCMVTDDARAMTSLDWRLQAFSKGTDSLASLCNSALSLYSSALCSLDKDFNQYFLREVAGSDLTNNSYPIPGIKSALRGHVSNCLGESQAAGSGVTMISYPMSDTTSRIKFAGPALRLCGMIKYPTRVALRGSKAIFGLQLALCENNSRLTRAKTARK</sequence>
<protein>
    <submittedName>
        <fullName evidence="2">Uncharacterized protein</fullName>
    </submittedName>
</protein>